<sequence length="170" mass="17328">MSDARGLFGRRRRGPAADPQGHDPDGTEGRNAPEPAENAPAPAAHPPPRPTSGVSVGGANYGTIQHVAGHHVSGVRQSATTGDITAADVEDVRALLSRFRAELALHETELPMADTLRAMTSVVDAGLDDPTARNEGPLRSVAQALPALVAGTAVQEGGQALATALGNLLG</sequence>
<evidence type="ECO:0000313" key="3">
    <source>
        <dbReference type="Proteomes" id="UP001552521"/>
    </source>
</evidence>
<keyword evidence="3" id="KW-1185">Reference proteome</keyword>
<organism evidence="2 3">
    <name type="scientific">Streptomyces kurssanovii</name>
    <dbReference type="NCBI Taxonomy" id="67312"/>
    <lineage>
        <taxon>Bacteria</taxon>
        <taxon>Bacillati</taxon>
        <taxon>Actinomycetota</taxon>
        <taxon>Actinomycetes</taxon>
        <taxon>Kitasatosporales</taxon>
        <taxon>Streptomycetaceae</taxon>
        <taxon>Streptomyces</taxon>
    </lineage>
</organism>
<accession>A0ABV3HVS5</accession>
<gene>
    <name evidence="2" type="ORF">AB0K36_18110</name>
</gene>
<name>A0ABV3HVS5_9ACTN</name>
<protein>
    <submittedName>
        <fullName evidence="2">Uncharacterized protein</fullName>
    </submittedName>
</protein>
<evidence type="ECO:0000256" key="1">
    <source>
        <dbReference type="SAM" id="MobiDB-lite"/>
    </source>
</evidence>
<dbReference type="RefSeq" id="WP_364595041.1">
    <property type="nucleotide sequence ID" value="NZ_JBFAQK010000023.1"/>
</dbReference>
<dbReference type="Proteomes" id="UP001552521">
    <property type="component" value="Unassembled WGS sequence"/>
</dbReference>
<feature type="region of interest" description="Disordered" evidence="1">
    <location>
        <begin position="1"/>
        <end position="60"/>
    </location>
</feature>
<proteinExistence type="predicted"/>
<evidence type="ECO:0000313" key="2">
    <source>
        <dbReference type="EMBL" id="MEV4682689.1"/>
    </source>
</evidence>
<comment type="caution">
    <text evidence="2">The sequence shown here is derived from an EMBL/GenBank/DDBJ whole genome shotgun (WGS) entry which is preliminary data.</text>
</comment>
<feature type="compositionally biased region" description="Low complexity" evidence="1">
    <location>
        <begin position="30"/>
        <end position="42"/>
    </location>
</feature>
<dbReference type="EMBL" id="JBFAQK010000023">
    <property type="protein sequence ID" value="MEV4682689.1"/>
    <property type="molecule type" value="Genomic_DNA"/>
</dbReference>
<reference evidence="2 3" key="1">
    <citation type="submission" date="2024-06" db="EMBL/GenBank/DDBJ databases">
        <title>The Natural Products Discovery Center: Release of the First 8490 Sequenced Strains for Exploring Actinobacteria Biosynthetic Diversity.</title>
        <authorList>
            <person name="Kalkreuter E."/>
            <person name="Kautsar S.A."/>
            <person name="Yang D."/>
            <person name="Bader C.D."/>
            <person name="Teijaro C.N."/>
            <person name="Fluegel L."/>
            <person name="Davis C.M."/>
            <person name="Simpson J.R."/>
            <person name="Lauterbach L."/>
            <person name="Steele A.D."/>
            <person name="Gui C."/>
            <person name="Meng S."/>
            <person name="Li G."/>
            <person name="Viehrig K."/>
            <person name="Ye F."/>
            <person name="Su P."/>
            <person name="Kiefer A.F."/>
            <person name="Nichols A."/>
            <person name="Cepeda A.J."/>
            <person name="Yan W."/>
            <person name="Fan B."/>
            <person name="Jiang Y."/>
            <person name="Adhikari A."/>
            <person name="Zheng C.-J."/>
            <person name="Schuster L."/>
            <person name="Cowan T.M."/>
            <person name="Smanski M.J."/>
            <person name="Chevrette M.G."/>
            <person name="De Carvalho L.P.S."/>
            <person name="Shen B."/>
        </authorList>
    </citation>
    <scope>NUCLEOTIDE SEQUENCE [LARGE SCALE GENOMIC DNA]</scope>
    <source>
        <strain evidence="2 3">NPDC049344</strain>
    </source>
</reference>